<dbReference type="InterPro" id="IPR036397">
    <property type="entry name" value="RNaseH_sf"/>
</dbReference>
<dbReference type="PaxDb" id="4097-A0A1S3ZUX3"/>
<dbReference type="GO" id="GO:0016787">
    <property type="term" value="F:hydrolase activity"/>
    <property type="evidence" value="ECO:0007669"/>
    <property type="project" value="UniProtKB-KW"/>
</dbReference>
<dbReference type="Gene3D" id="3.30.420.10">
    <property type="entry name" value="Ribonuclease H-like superfamily/Ribonuclease H"/>
    <property type="match status" value="1"/>
</dbReference>
<dbReference type="PANTHER" id="PTHR34072:SF57">
    <property type="entry name" value="RNA-DIRECTED DNA POLYMERASE"/>
    <property type="match status" value="1"/>
</dbReference>
<dbReference type="PROSITE" id="PS50994">
    <property type="entry name" value="INTEGRASE"/>
    <property type="match status" value="1"/>
</dbReference>
<gene>
    <name evidence="8" type="primary">LOC107790690</name>
</gene>
<dbReference type="GO" id="GO:0003676">
    <property type="term" value="F:nucleic acid binding"/>
    <property type="evidence" value="ECO:0007669"/>
    <property type="project" value="InterPro"/>
</dbReference>
<dbReference type="Gene3D" id="3.10.20.370">
    <property type="match status" value="1"/>
</dbReference>
<sequence>MCDTSGVAIGTMLGQCHNKVLHPVCYVSKTLNGAQMNYTVTEQELLDIAYAFEKFRAYLLGSKVIVYTDHAAFRYIMEKKDAKPRLIRWVLLLQEFDFEVKDRKGTQNQVADHLSRLEEAGRPKGDLGINDAFPDEHILALSSTFAPWNADIANYLVSDLISEGLKSYQKKKFLRDCRQYYSGELFLFPVCADNIIRSCVPEKEIMSILKACHDSSVGDHHGGNRMAAKVLECVIALPNNESRSVTAFLKKNIFTRFGTLRAILSDGGSHFCNKAFTGLVEKYGVKYKVATPYHPQSSGQVEVSNREIKSILAKIVNANRTDWSRK</sequence>
<dbReference type="SUPFAM" id="SSF53098">
    <property type="entry name" value="Ribonuclease H-like"/>
    <property type="match status" value="1"/>
</dbReference>
<dbReference type="InterPro" id="IPR043502">
    <property type="entry name" value="DNA/RNA_pol_sf"/>
</dbReference>
<dbReference type="SMR" id="A0A1S3ZUX3"/>
<dbReference type="STRING" id="4097.A0A1S3ZUX3"/>
<dbReference type="InterPro" id="IPR012337">
    <property type="entry name" value="RNaseH-like_sf"/>
</dbReference>
<evidence type="ECO:0000256" key="6">
    <source>
        <dbReference type="ARBA" id="ARBA00022918"/>
    </source>
</evidence>
<protein>
    <recommendedName>
        <fullName evidence="7">Integrase catalytic domain-containing protein</fullName>
    </recommendedName>
</protein>
<dbReference type="GO" id="GO:0003964">
    <property type="term" value="F:RNA-directed DNA polymerase activity"/>
    <property type="evidence" value="ECO:0007669"/>
    <property type="project" value="UniProtKB-KW"/>
</dbReference>
<keyword evidence="5" id="KW-0378">Hydrolase</keyword>
<accession>A0A1S3ZUX3</accession>
<dbReference type="OrthoDB" id="1305583at2759"/>
<keyword evidence="4" id="KW-0255">Endonuclease</keyword>
<name>A0A1S3ZUX3_TOBAC</name>
<evidence type="ECO:0000256" key="5">
    <source>
        <dbReference type="ARBA" id="ARBA00022801"/>
    </source>
</evidence>
<evidence type="ECO:0000256" key="1">
    <source>
        <dbReference type="ARBA" id="ARBA00022679"/>
    </source>
</evidence>
<dbReference type="GO" id="GO:0004519">
    <property type="term" value="F:endonuclease activity"/>
    <property type="evidence" value="ECO:0007669"/>
    <property type="project" value="UniProtKB-KW"/>
</dbReference>
<dbReference type="SUPFAM" id="SSF56672">
    <property type="entry name" value="DNA/RNA polymerases"/>
    <property type="match status" value="1"/>
</dbReference>
<dbReference type="KEGG" id="nta:107790690"/>
<dbReference type="PANTHER" id="PTHR34072">
    <property type="entry name" value="ENZYMATIC POLYPROTEIN-RELATED"/>
    <property type="match status" value="1"/>
</dbReference>
<evidence type="ECO:0000313" key="8">
    <source>
        <dbReference type="RefSeq" id="XP_016468129.1"/>
    </source>
</evidence>
<feature type="domain" description="Integrase catalytic" evidence="7">
    <location>
        <begin position="234"/>
        <end position="326"/>
    </location>
</feature>
<keyword evidence="6" id="KW-0695">RNA-directed DNA polymerase</keyword>
<evidence type="ECO:0000259" key="7">
    <source>
        <dbReference type="PROSITE" id="PS50994"/>
    </source>
</evidence>
<evidence type="ECO:0000256" key="4">
    <source>
        <dbReference type="ARBA" id="ARBA00022759"/>
    </source>
</evidence>
<dbReference type="CDD" id="cd09274">
    <property type="entry name" value="RNase_HI_RT_Ty3"/>
    <property type="match status" value="1"/>
</dbReference>
<dbReference type="OMA" id="KELLAIX"/>
<proteinExistence type="predicted"/>
<evidence type="ECO:0000256" key="2">
    <source>
        <dbReference type="ARBA" id="ARBA00022695"/>
    </source>
</evidence>
<keyword evidence="1" id="KW-0808">Transferase</keyword>
<evidence type="ECO:0000256" key="3">
    <source>
        <dbReference type="ARBA" id="ARBA00022722"/>
    </source>
</evidence>
<organism evidence="8">
    <name type="scientific">Nicotiana tabacum</name>
    <name type="common">Common tobacco</name>
    <dbReference type="NCBI Taxonomy" id="4097"/>
    <lineage>
        <taxon>Eukaryota</taxon>
        <taxon>Viridiplantae</taxon>
        <taxon>Streptophyta</taxon>
        <taxon>Embryophyta</taxon>
        <taxon>Tracheophyta</taxon>
        <taxon>Spermatophyta</taxon>
        <taxon>Magnoliopsida</taxon>
        <taxon>eudicotyledons</taxon>
        <taxon>Gunneridae</taxon>
        <taxon>Pentapetalae</taxon>
        <taxon>asterids</taxon>
        <taxon>lamiids</taxon>
        <taxon>Solanales</taxon>
        <taxon>Solanaceae</taxon>
        <taxon>Nicotianoideae</taxon>
        <taxon>Nicotianeae</taxon>
        <taxon>Nicotiana</taxon>
    </lineage>
</organism>
<dbReference type="GO" id="GO:0015074">
    <property type="term" value="P:DNA integration"/>
    <property type="evidence" value="ECO:0007669"/>
    <property type="project" value="InterPro"/>
</dbReference>
<dbReference type="RefSeq" id="XP_016468129.1">
    <property type="nucleotide sequence ID" value="XM_016612643.1"/>
</dbReference>
<keyword evidence="2" id="KW-0548">Nucleotidyltransferase</keyword>
<dbReference type="InterPro" id="IPR001584">
    <property type="entry name" value="Integrase_cat-core"/>
</dbReference>
<keyword evidence="3" id="KW-0540">Nuclease</keyword>
<reference evidence="8" key="1">
    <citation type="submission" date="2025-08" db="UniProtKB">
        <authorList>
            <consortium name="RefSeq"/>
        </authorList>
    </citation>
    <scope>IDENTIFICATION</scope>
</reference>
<dbReference type="InterPro" id="IPR041373">
    <property type="entry name" value="RT_RNaseH"/>
</dbReference>
<dbReference type="Pfam" id="PF17917">
    <property type="entry name" value="RT_RNaseH"/>
    <property type="match status" value="1"/>
</dbReference>
<dbReference type="AlphaFoldDB" id="A0A1S3ZUX3"/>